<dbReference type="Proteomes" id="UP000320390">
    <property type="component" value="Chromosome"/>
</dbReference>
<reference evidence="2 3" key="1">
    <citation type="submission" date="2019-02" db="EMBL/GenBank/DDBJ databases">
        <title>Deep-cultivation of Planctomycetes and their phenomic and genomic characterization uncovers novel biology.</title>
        <authorList>
            <person name="Wiegand S."/>
            <person name="Jogler M."/>
            <person name="Boedeker C."/>
            <person name="Pinto D."/>
            <person name="Vollmers J."/>
            <person name="Rivas-Marin E."/>
            <person name="Kohn T."/>
            <person name="Peeters S.H."/>
            <person name="Heuer A."/>
            <person name="Rast P."/>
            <person name="Oberbeckmann S."/>
            <person name="Bunk B."/>
            <person name="Jeske O."/>
            <person name="Meyerdierks A."/>
            <person name="Storesund J.E."/>
            <person name="Kallscheuer N."/>
            <person name="Luecker S."/>
            <person name="Lage O.M."/>
            <person name="Pohl T."/>
            <person name="Merkel B.J."/>
            <person name="Hornburger P."/>
            <person name="Mueller R.-W."/>
            <person name="Bruemmer F."/>
            <person name="Labrenz M."/>
            <person name="Spormann A.M."/>
            <person name="Op den Camp H."/>
            <person name="Overmann J."/>
            <person name="Amann R."/>
            <person name="Jetten M.S.M."/>
            <person name="Mascher T."/>
            <person name="Medema M.H."/>
            <person name="Devos D.P."/>
            <person name="Kaster A.-K."/>
            <person name="Ovreas L."/>
            <person name="Rohde M."/>
            <person name="Galperin M.Y."/>
            <person name="Jogler C."/>
        </authorList>
    </citation>
    <scope>NUCLEOTIDE SEQUENCE [LARGE SCALE GENOMIC DNA]</scope>
    <source>
        <strain evidence="2 3">Poly30</strain>
    </source>
</reference>
<accession>A0A518ET73</accession>
<keyword evidence="3" id="KW-1185">Reference proteome</keyword>
<proteinExistence type="predicted"/>
<dbReference type="AlphaFoldDB" id="A0A518ET73"/>
<evidence type="ECO:0000256" key="1">
    <source>
        <dbReference type="SAM" id="Phobius"/>
    </source>
</evidence>
<keyword evidence="1" id="KW-1133">Transmembrane helix</keyword>
<dbReference type="EMBL" id="CP036434">
    <property type="protein sequence ID" value="QDV07289.1"/>
    <property type="molecule type" value="Genomic_DNA"/>
</dbReference>
<evidence type="ECO:0000313" key="2">
    <source>
        <dbReference type="EMBL" id="QDV07289.1"/>
    </source>
</evidence>
<feature type="transmembrane region" description="Helical" evidence="1">
    <location>
        <begin position="329"/>
        <end position="347"/>
    </location>
</feature>
<feature type="transmembrane region" description="Helical" evidence="1">
    <location>
        <begin position="303"/>
        <end position="322"/>
    </location>
</feature>
<feature type="transmembrane region" description="Helical" evidence="1">
    <location>
        <begin position="225"/>
        <end position="247"/>
    </location>
</feature>
<gene>
    <name evidence="2" type="ORF">Poly30_28110</name>
</gene>
<feature type="transmembrane region" description="Helical" evidence="1">
    <location>
        <begin position="108"/>
        <end position="125"/>
    </location>
</feature>
<sequence>MLRGMSSAHEIDPPASPGTASPGGWLVGVALGLLTLFLAASALSFWPYTVDDAFISLRYAQNLVEHGELVWNLGERVEGISNPLWTLWGALGLVVHAPVVLWLKGSGLLAGLALVPLTYWLGRRVGLGRAAGLGAAAIVATNASLALWSVAGLETASFALLLTLFALRMEHELRARARGGSALPVSAALFFLCWASRPEAPAYGLYIVVRRFLAGERPPLGRADLVWVLVAGLPIAAYEVFGLAYFGGLLPATHTAKLGGGSSFFGGKFARFLGTRFLFGQGPLFAALWIAGFVGVVTGLRRIPAVAWTMSVAGLVFIAYAFTDWMPRFRFFVPPLPFLALACAFGVERLAGLLTRQHRVAVPVALALLIGGAAFDQGTRGYDRSHNIEIAVDPRGAWPLHVASRARAAWEPGRQEIDALMVLQETPEAEAVACPDIGFIGALARNPIWDIRGLVTPKAAAFLPVEESAPEFEEARRAMLDDMFAMNPAFILVPTRPQGMAPVARRFAAALRQDPRTQAGYDEIPGMLPMRVVWRRRDLVRPTAEERRARIEEGFARFPSYRTDMAESVQR</sequence>
<feature type="transmembrane region" description="Helical" evidence="1">
    <location>
        <begin position="359"/>
        <end position="375"/>
    </location>
</feature>
<keyword evidence="1" id="KW-0812">Transmembrane</keyword>
<organism evidence="2 3">
    <name type="scientific">Saltatorellus ferox</name>
    <dbReference type="NCBI Taxonomy" id="2528018"/>
    <lineage>
        <taxon>Bacteria</taxon>
        <taxon>Pseudomonadati</taxon>
        <taxon>Planctomycetota</taxon>
        <taxon>Planctomycetia</taxon>
        <taxon>Planctomycetia incertae sedis</taxon>
        <taxon>Saltatorellus</taxon>
    </lineage>
</organism>
<feature type="transmembrane region" description="Helical" evidence="1">
    <location>
        <begin position="145"/>
        <end position="167"/>
    </location>
</feature>
<feature type="transmembrane region" description="Helical" evidence="1">
    <location>
        <begin position="25"/>
        <end position="48"/>
    </location>
</feature>
<evidence type="ECO:0008006" key="4">
    <source>
        <dbReference type="Google" id="ProtNLM"/>
    </source>
</evidence>
<feature type="transmembrane region" description="Helical" evidence="1">
    <location>
        <begin position="277"/>
        <end position="297"/>
    </location>
</feature>
<protein>
    <recommendedName>
        <fullName evidence="4">Glycosyltransferase RgtA/B/C/D-like domain-containing protein</fullName>
    </recommendedName>
</protein>
<evidence type="ECO:0000313" key="3">
    <source>
        <dbReference type="Proteomes" id="UP000320390"/>
    </source>
</evidence>
<name>A0A518ET73_9BACT</name>
<keyword evidence="1" id="KW-0472">Membrane</keyword>